<sequence>MRASFDRSPQLYMRVAGVFYLAIILLGLFGEVFVRAKLVVSGNPAATAHAISASPLLWRMGIVGDLLMHVFDIPVIVVLYLLLKPVNKSLALFATYINLIQTAVLAANKLSLLVPLYLVDGSPSLASFSPAQLQTLSYVAIKAHGYGFGVGLIFFGVACLIRGYLMFKSGYVPKLYGFLMVLAGFSYLINSFALLLAPTFAAALFPAILVPAFIGELSFTLWMIVKGVNLAQWQQRIDQASAI</sequence>
<dbReference type="Proteomes" id="UP000886657">
    <property type="component" value="Unassembled WGS sequence"/>
</dbReference>
<dbReference type="EMBL" id="JADKIO010000005">
    <property type="protein sequence ID" value="MBK9795604.1"/>
    <property type="molecule type" value="Genomic_DNA"/>
</dbReference>
<evidence type="ECO:0000313" key="2">
    <source>
        <dbReference type="EMBL" id="MBK9795604.1"/>
    </source>
</evidence>
<feature type="transmembrane region" description="Helical" evidence="1">
    <location>
        <begin position="90"/>
        <end position="118"/>
    </location>
</feature>
<dbReference type="Pfam" id="PF14329">
    <property type="entry name" value="DUF4386"/>
    <property type="match status" value="1"/>
</dbReference>
<feature type="transmembrane region" description="Helical" evidence="1">
    <location>
        <begin position="177"/>
        <end position="197"/>
    </location>
</feature>
<dbReference type="AlphaFoldDB" id="A0A9D7XKG0"/>
<reference evidence="2" key="1">
    <citation type="submission" date="2020-10" db="EMBL/GenBank/DDBJ databases">
        <title>Connecting structure to function with the recovery of over 1000 high-quality activated sludge metagenome-assembled genomes encoding full-length rRNA genes using long-read sequencing.</title>
        <authorList>
            <person name="Singleton C.M."/>
            <person name="Petriglieri F."/>
            <person name="Kristensen J.M."/>
            <person name="Kirkegaard R.H."/>
            <person name="Michaelsen T.Y."/>
            <person name="Andersen M.H."/>
            <person name="Karst S.M."/>
            <person name="Dueholm M.S."/>
            <person name="Nielsen P.H."/>
            <person name="Albertsen M."/>
        </authorList>
    </citation>
    <scope>NUCLEOTIDE SEQUENCE</scope>
    <source>
        <strain evidence="2">Skiv_18-Q3-R9-52_MAXAC.067</strain>
    </source>
</reference>
<accession>A0A9D7XKG0</accession>
<feature type="transmembrane region" description="Helical" evidence="1">
    <location>
        <begin position="66"/>
        <end position="83"/>
    </location>
</feature>
<keyword evidence="1" id="KW-0472">Membrane</keyword>
<evidence type="ECO:0000313" key="3">
    <source>
        <dbReference type="Proteomes" id="UP000886657"/>
    </source>
</evidence>
<organism evidence="2 3">
    <name type="scientific">Candidatus Geothrix skivensis</name>
    <dbReference type="NCBI Taxonomy" id="2954439"/>
    <lineage>
        <taxon>Bacteria</taxon>
        <taxon>Pseudomonadati</taxon>
        <taxon>Acidobacteriota</taxon>
        <taxon>Holophagae</taxon>
        <taxon>Holophagales</taxon>
        <taxon>Holophagaceae</taxon>
        <taxon>Geothrix</taxon>
    </lineage>
</organism>
<feature type="transmembrane region" description="Helical" evidence="1">
    <location>
        <begin position="146"/>
        <end position="165"/>
    </location>
</feature>
<dbReference type="InterPro" id="IPR025495">
    <property type="entry name" value="DUF4386"/>
</dbReference>
<name>A0A9D7XKG0_9BACT</name>
<comment type="caution">
    <text evidence="2">The sequence shown here is derived from an EMBL/GenBank/DDBJ whole genome shotgun (WGS) entry which is preliminary data.</text>
</comment>
<proteinExistence type="predicted"/>
<evidence type="ECO:0000256" key="1">
    <source>
        <dbReference type="SAM" id="Phobius"/>
    </source>
</evidence>
<keyword evidence="1" id="KW-1133">Transmembrane helix</keyword>
<keyword evidence="1" id="KW-0812">Transmembrane</keyword>
<gene>
    <name evidence="2" type="ORF">IPP58_03775</name>
</gene>
<feature type="transmembrane region" description="Helical" evidence="1">
    <location>
        <begin position="203"/>
        <end position="225"/>
    </location>
</feature>
<feature type="transmembrane region" description="Helical" evidence="1">
    <location>
        <begin position="12"/>
        <end position="34"/>
    </location>
</feature>
<protein>
    <submittedName>
        <fullName evidence="2">DUF4386 domain-containing protein</fullName>
    </submittedName>
</protein>